<proteinExistence type="predicted"/>
<name>A0ABQ2EUJ0_9DEIO</name>
<evidence type="ECO:0000313" key="2">
    <source>
        <dbReference type="EMBL" id="GGK25569.1"/>
    </source>
</evidence>
<dbReference type="EMBL" id="BMPP01000007">
    <property type="protein sequence ID" value="GGK25569.1"/>
    <property type="molecule type" value="Genomic_DNA"/>
</dbReference>
<keyword evidence="3" id="KW-1185">Reference proteome</keyword>
<comment type="caution">
    <text evidence="2">The sequence shown here is derived from an EMBL/GenBank/DDBJ whole genome shotgun (WGS) entry which is preliminary data.</text>
</comment>
<dbReference type="Gene3D" id="2.30.110.10">
    <property type="entry name" value="Electron Transport, Fmn-binding Protein, Chain A"/>
    <property type="match status" value="1"/>
</dbReference>
<evidence type="ECO:0000259" key="1">
    <source>
        <dbReference type="Pfam" id="PF01243"/>
    </source>
</evidence>
<dbReference type="SUPFAM" id="SSF50475">
    <property type="entry name" value="FMN-binding split barrel"/>
    <property type="match status" value="1"/>
</dbReference>
<dbReference type="PANTHER" id="PTHR39336">
    <property type="entry name" value="PYRIDOXAMINE PHOSPHATE OXIDASE FAMILY PROTEIN (AFU_ORTHOLOGUE AFUA_6G11440)"/>
    <property type="match status" value="1"/>
</dbReference>
<organism evidence="2 3">
    <name type="scientific">Deinococcus malanensis</name>
    <dbReference type="NCBI Taxonomy" id="1706855"/>
    <lineage>
        <taxon>Bacteria</taxon>
        <taxon>Thermotogati</taxon>
        <taxon>Deinococcota</taxon>
        <taxon>Deinococci</taxon>
        <taxon>Deinococcales</taxon>
        <taxon>Deinococcaceae</taxon>
        <taxon>Deinococcus</taxon>
    </lineage>
</organism>
<protein>
    <submittedName>
        <fullName evidence="2">Pyridoxamine 5'-phosphate oxidase</fullName>
    </submittedName>
</protein>
<dbReference type="PANTHER" id="PTHR39336:SF1">
    <property type="entry name" value="PYRIDOXAMINE PHOSPHATE OXIDASE FAMILY PROTEIN (AFU_ORTHOLOGUE AFUA_6G11440)"/>
    <property type="match status" value="1"/>
</dbReference>
<dbReference type="RefSeq" id="WP_189007338.1">
    <property type="nucleotide sequence ID" value="NZ_BMPP01000007.1"/>
</dbReference>
<sequence length="184" mass="20599">MAKQLPALSDHLRKFIEQQHIFFVGTAAPEGRVNVSPKGMDSLRVLTPNQLAWLNVTGSGNETAAHLLRSSRMTLMFCSFDGPPLILRLYGRARMVEPGSEAWPALVFLFPPLPGARQIYVLDIDLVQTSCGMAVPYMAYQTDREDLNGVHRRMSQDQITEYWQRKNTRSIDGFPTGMATAVDT</sequence>
<dbReference type="Proteomes" id="UP000647587">
    <property type="component" value="Unassembled WGS sequence"/>
</dbReference>
<accession>A0ABQ2EUJ0</accession>
<dbReference type="InterPro" id="IPR012349">
    <property type="entry name" value="Split_barrel_FMN-bd"/>
</dbReference>
<dbReference type="InterPro" id="IPR011576">
    <property type="entry name" value="Pyridox_Oxase_N"/>
</dbReference>
<reference evidence="3" key="1">
    <citation type="journal article" date="2019" name="Int. J. Syst. Evol. Microbiol.">
        <title>The Global Catalogue of Microorganisms (GCM) 10K type strain sequencing project: providing services to taxonomists for standard genome sequencing and annotation.</title>
        <authorList>
            <consortium name="The Broad Institute Genomics Platform"/>
            <consortium name="The Broad Institute Genome Sequencing Center for Infectious Disease"/>
            <person name="Wu L."/>
            <person name="Ma J."/>
        </authorList>
    </citation>
    <scope>NUCLEOTIDE SEQUENCE [LARGE SCALE GENOMIC DNA]</scope>
    <source>
        <strain evidence="3">JCM 30331</strain>
    </source>
</reference>
<gene>
    <name evidence="2" type="ORF">GCM10008955_19050</name>
</gene>
<feature type="domain" description="Pyridoxamine 5'-phosphate oxidase N-terminal" evidence="1">
    <location>
        <begin position="9"/>
        <end position="130"/>
    </location>
</feature>
<dbReference type="Pfam" id="PF01243">
    <property type="entry name" value="PNPOx_N"/>
    <property type="match status" value="1"/>
</dbReference>
<evidence type="ECO:0000313" key="3">
    <source>
        <dbReference type="Proteomes" id="UP000647587"/>
    </source>
</evidence>